<dbReference type="PANTHER" id="PTHR43283:SF3">
    <property type="entry name" value="BETA-LACTAMASE FAMILY PROTEIN (AFU_ORTHOLOGUE AFUA_5G07500)"/>
    <property type="match status" value="1"/>
</dbReference>
<dbReference type="PANTHER" id="PTHR43283">
    <property type="entry name" value="BETA-LACTAMASE-RELATED"/>
    <property type="match status" value="1"/>
</dbReference>
<dbReference type="Gene3D" id="3.40.710.10">
    <property type="entry name" value="DD-peptidase/beta-lactamase superfamily"/>
    <property type="match status" value="1"/>
</dbReference>
<dbReference type="Proteomes" id="UP000501705">
    <property type="component" value="Chromosome"/>
</dbReference>
<organism evidence="2 3">
    <name type="scientific">Nocardia brasiliensis</name>
    <dbReference type="NCBI Taxonomy" id="37326"/>
    <lineage>
        <taxon>Bacteria</taxon>
        <taxon>Bacillati</taxon>
        <taxon>Actinomycetota</taxon>
        <taxon>Actinomycetes</taxon>
        <taxon>Mycobacteriales</taxon>
        <taxon>Nocardiaceae</taxon>
        <taxon>Nocardia</taxon>
    </lineage>
</organism>
<feature type="domain" description="Beta-lactamase-related" evidence="1">
    <location>
        <begin position="10"/>
        <end position="362"/>
    </location>
</feature>
<name>A0A6G9XSB3_NOCBR</name>
<keyword evidence="2" id="KW-0378">Hydrolase</keyword>
<evidence type="ECO:0000259" key="1">
    <source>
        <dbReference type="Pfam" id="PF00144"/>
    </source>
</evidence>
<dbReference type="InterPro" id="IPR001466">
    <property type="entry name" value="Beta-lactam-related"/>
</dbReference>
<dbReference type="EMBL" id="CP046171">
    <property type="protein sequence ID" value="QIS03814.1"/>
    <property type="molecule type" value="Genomic_DNA"/>
</dbReference>
<evidence type="ECO:0000313" key="2">
    <source>
        <dbReference type="EMBL" id="QIS03814.1"/>
    </source>
</evidence>
<dbReference type="RefSeq" id="WP_167462894.1">
    <property type="nucleotide sequence ID" value="NZ_CP046171.1"/>
</dbReference>
<proteinExistence type="predicted"/>
<accession>A0A6G9XSB3</accession>
<gene>
    <name evidence="2" type="ORF">F5X71_17120</name>
</gene>
<dbReference type="InterPro" id="IPR012338">
    <property type="entry name" value="Beta-lactam/transpept-like"/>
</dbReference>
<dbReference type="Pfam" id="PF00144">
    <property type="entry name" value="Beta-lactamase"/>
    <property type="match status" value="1"/>
</dbReference>
<dbReference type="GO" id="GO:0016787">
    <property type="term" value="F:hydrolase activity"/>
    <property type="evidence" value="ECO:0007669"/>
    <property type="project" value="UniProtKB-KW"/>
</dbReference>
<dbReference type="SUPFAM" id="SSF56601">
    <property type="entry name" value="beta-lactamase/transpeptidase-like"/>
    <property type="match status" value="1"/>
</dbReference>
<protein>
    <submittedName>
        <fullName evidence="2">Serine hydrolase</fullName>
    </submittedName>
</protein>
<dbReference type="AlphaFoldDB" id="A0A6G9XSB3"/>
<reference evidence="2 3" key="1">
    <citation type="journal article" date="2019" name="ACS Chem. Biol.">
        <title>Identification and Mobilization of a Cryptic Antibiotic Biosynthesis Gene Locus from a Human-Pathogenic Nocardia Isolate.</title>
        <authorList>
            <person name="Herisse M."/>
            <person name="Ishida K."/>
            <person name="Porter J.L."/>
            <person name="Howden B."/>
            <person name="Hertweck C."/>
            <person name="Stinear T.P."/>
            <person name="Pidot S.J."/>
        </authorList>
    </citation>
    <scope>NUCLEOTIDE SEQUENCE [LARGE SCALE GENOMIC DNA]</scope>
    <source>
        <strain evidence="2 3">AUSMDU00024985</strain>
    </source>
</reference>
<sequence length="382" mass="40855">MDMMAELWAAVSAEVEARRLPGAVIAVTRHGTVRDVRAVGHLDPDRGRPMREDAIFRIYSMTKVFTALAALTMAAEHRLRLRDPVAAWLPGFADIQVLVDGTPRAPKRPPTLADLLRQSAGIGGGFHTSAHLASYYARAGVRKYEHTAARHTLDDVVANLARQPLAADPGTVWEYGMAMDVLGRVLEIADGSTLDEIVERRVCRPLGLRDTGFRVAAADHDRVAQPFAQAPATPKGLVTHKDRPGWLSAGSGGYATAADFATLLCAITPDQEGGLSIPALGPCTRALFVDQIGALAGTGPDYIPGKGYGFSYGLHVPSSDPAWAAADPSAHTVGWLGRAATSFVYDLPSGAGAVLMTQCYGRAVHYRDLVREIVTRQAEAWT</sequence>
<dbReference type="InterPro" id="IPR050789">
    <property type="entry name" value="Diverse_Enzym_Activities"/>
</dbReference>
<evidence type="ECO:0000313" key="3">
    <source>
        <dbReference type="Proteomes" id="UP000501705"/>
    </source>
</evidence>